<evidence type="ECO:0000256" key="1">
    <source>
        <dbReference type="ARBA" id="ARBA00001043"/>
    </source>
</evidence>
<feature type="domain" description="Transthyretin/hydroxyisourate hydrolase" evidence="8">
    <location>
        <begin position="2"/>
        <end position="106"/>
    </location>
</feature>
<protein>
    <recommendedName>
        <fullName evidence="7">5-hydroxyisourate hydrolase</fullName>
        <shortName evidence="7">HIU hydrolase</shortName>
        <shortName evidence="7">HIUHase</shortName>
        <ecNumber evidence="7">3.5.2.17</ecNumber>
    </recommendedName>
</protein>
<keyword evidence="10" id="KW-1185">Reference proteome</keyword>
<dbReference type="RefSeq" id="WP_323577869.1">
    <property type="nucleotide sequence ID" value="NZ_JAYGJQ010000002.1"/>
</dbReference>
<evidence type="ECO:0000313" key="9">
    <source>
        <dbReference type="EMBL" id="MEA9357729.1"/>
    </source>
</evidence>
<comment type="similarity">
    <text evidence="3 7">Belongs to the transthyretin family. 5-hydroxyisourate hydrolase subfamily.</text>
</comment>
<evidence type="ECO:0000256" key="4">
    <source>
        <dbReference type="ARBA" id="ARBA00011881"/>
    </source>
</evidence>
<evidence type="ECO:0000256" key="6">
    <source>
        <dbReference type="ARBA" id="ARBA00022801"/>
    </source>
</evidence>
<dbReference type="Proteomes" id="UP001302274">
    <property type="component" value="Unassembled WGS sequence"/>
</dbReference>
<dbReference type="EC" id="3.5.2.17" evidence="7"/>
<keyword evidence="6 7" id="KW-0378">Hydrolase</keyword>
<evidence type="ECO:0000256" key="7">
    <source>
        <dbReference type="RuleBase" id="RU361270"/>
    </source>
</evidence>
<evidence type="ECO:0000256" key="3">
    <source>
        <dbReference type="ARBA" id="ARBA00009850"/>
    </source>
</evidence>
<dbReference type="PANTHER" id="PTHR10395:SF7">
    <property type="entry name" value="5-HYDROXYISOURATE HYDROLASE"/>
    <property type="match status" value="1"/>
</dbReference>
<dbReference type="CDD" id="cd05822">
    <property type="entry name" value="TLP_HIUase"/>
    <property type="match status" value="1"/>
</dbReference>
<name>A0ABU5VXD8_9BACT</name>
<dbReference type="EMBL" id="JAYGJQ010000002">
    <property type="protein sequence ID" value="MEA9357729.1"/>
    <property type="molecule type" value="Genomic_DNA"/>
</dbReference>
<dbReference type="NCBIfam" id="TIGR02962">
    <property type="entry name" value="hdxy_isourate"/>
    <property type="match status" value="1"/>
</dbReference>
<comment type="caution">
    <text evidence="9">The sequence shown here is derived from an EMBL/GenBank/DDBJ whole genome shotgun (WGS) entry which is preliminary data.</text>
</comment>
<dbReference type="InterPro" id="IPR000895">
    <property type="entry name" value="Transthyretin/HIU_hydrolase"/>
</dbReference>
<comment type="subunit">
    <text evidence="4 7">Homotetramer.</text>
</comment>
<gene>
    <name evidence="9" type="primary">uraH</name>
    <name evidence="9" type="ORF">SHI21_15975</name>
</gene>
<dbReference type="Gene3D" id="2.60.40.180">
    <property type="entry name" value="Transthyretin/hydroxyisourate hydrolase domain"/>
    <property type="match status" value="1"/>
</dbReference>
<accession>A0ABU5VXD8</accession>
<proteinExistence type="inferred from homology"/>
<dbReference type="InterPro" id="IPR036817">
    <property type="entry name" value="Transthyretin/HIU_hydrolase_sf"/>
</dbReference>
<dbReference type="GO" id="GO:0033971">
    <property type="term" value="F:hydroxyisourate hydrolase activity"/>
    <property type="evidence" value="ECO:0007669"/>
    <property type="project" value="UniProtKB-EC"/>
</dbReference>
<dbReference type="PANTHER" id="PTHR10395">
    <property type="entry name" value="URICASE AND TRANSTHYRETIN-RELATED"/>
    <property type="match status" value="1"/>
</dbReference>
<dbReference type="SUPFAM" id="SSF49472">
    <property type="entry name" value="Transthyretin (synonym: prealbumin)"/>
    <property type="match status" value="1"/>
</dbReference>
<dbReference type="InterPro" id="IPR023416">
    <property type="entry name" value="Transthyretin/HIU_hydrolase_d"/>
</dbReference>
<evidence type="ECO:0000256" key="2">
    <source>
        <dbReference type="ARBA" id="ARBA00002704"/>
    </source>
</evidence>
<evidence type="ECO:0000256" key="5">
    <source>
        <dbReference type="ARBA" id="ARBA00022631"/>
    </source>
</evidence>
<sequence length="107" mass="12123">MISTHILDTSLGMAAKDVRVVLEKHDGLAWSVLSEDKTNADGRIVFNCPNVAGEYRLTFDIVDYYKAKGQESFFLNTPVSFRVTDVNRKYHVPLLLNPYGYSTYRGT</sequence>
<comment type="catalytic activity">
    <reaction evidence="1 7">
        <text>5-hydroxyisourate + H2O = 5-hydroxy-2-oxo-4-ureido-2,5-dihydro-1H-imidazole-5-carboxylate + H(+)</text>
        <dbReference type="Rhea" id="RHEA:23736"/>
        <dbReference type="ChEBI" id="CHEBI:15377"/>
        <dbReference type="ChEBI" id="CHEBI:15378"/>
        <dbReference type="ChEBI" id="CHEBI:18072"/>
        <dbReference type="ChEBI" id="CHEBI:58639"/>
        <dbReference type="EC" id="3.5.2.17"/>
    </reaction>
</comment>
<comment type="function">
    <text evidence="2">Catalyzes the hydrolysis of 5-hydroxyisourate (HIU) to 2-oxo-4-hydroxy-4-carboxy-5-ureidoimidazoline (OHCU).</text>
</comment>
<dbReference type="Pfam" id="PF00576">
    <property type="entry name" value="Transthyretin"/>
    <property type="match status" value="1"/>
</dbReference>
<organism evidence="9 10">
    <name type="scientific">Bacteriovorax antarcticus</name>
    <dbReference type="NCBI Taxonomy" id="3088717"/>
    <lineage>
        <taxon>Bacteria</taxon>
        <taxon>Pseudomonadati</taxon>
        <taxon>Bdellovibrionota</taxon>
        <taxon>Bacteriovoracia</taxon>
        <taxon>Bacteriovoracales</taxon>
        <taxon>Bacteriovoracaceae</taxon>
        <taxon>Bacteriovorax</taxon>
    </lineage>
</organism>
<reference evidence="9 10" key="1">
    <citation type="submission" date="2023-11" db="EMBL/GenBank/DDBJ databases">
        <title>A Novel Polar Bacteriovorax (B. antarcticus) Isolated from the Biocrust in Antarctica.</title>
        <authorList>
            <person name="Mun W."/>
            <person name="Choi S.Y."/>
            <person name="Mitchell R.J."/>
        </authorList>
    </citation>
    <scope>NUCLEOTIDE SEQUENCE [LARGE SCALE GENOMIC DNA]</scope>
    <source>
        <strain evidence="9 10">PP10</strain>
    </source>
</reference>
<keyword evidence="5 7" id="KW-0659">Purine metabolism</keyword>
<evidence type="ECO:0000259" key="8">
    <source>
        <dbReference type="Pfam" id="PF00576"/>
    </source>
</evidence>
<dbReference type="PRINTS" id="PR00189">
    <property type="entry name" value="TRNSTHYRETIN"/>
</dbReference>
<evidence type="ECO:0000313" key="10">
    <source>
        <dbReference type="Proteomes" id="UP001302274"/>
    </source>
</evidence>
<dbReference type="InterPro" id="IPR014306">
    <property type="entry name" value="Hydroxyisourate_hydrolase"/>
</dbReference>